<dbReference type="GO" id="GO:0016020">
    <property type="term" value="C:membrane"/>
    <property type="evidence" value="ECO:0007669"/>
    <property type="project" value="InterPro"/>
</dbReference>
<dbReference type="PANTHER" id="PTHR35335:SF1">
    <property type="entry name" value="UPF0716 PROTEIN FXSA"/>
    <property type="match status" value="1"/>
</dbReference>
<feature type="transmembrane region" description="Helical" evidence="2">
    <location>
        <begin position="100"/>
        <end position="124"/>
    </location>
</feature>
<dbReference type="EMBL" id="VIWT01000005">
    <property type="protein sequence ID" value="TWF73488.1"/>
    <property type="molecule type" value="Genomic_DNA"/>
</dbReference>
<dbReference type="Proteomes" id="UP000317940">
    <property type="component" value="Unassembled WGS sequence"/>
</dbReference>
<protein>
    <submittedName>
        <fullName evidence="3">UPF0716 protein FxsA</fullName>
    </submittedName>
</protein>
<feature type="region of interest" description="Disordered" evidence="1">
    <location>
        <begin position="165"/>
        <end position="198"/>
    </location>
</feature>
<evidence type="ECO:0000256" key="2">
    <source>
        <dbReference type="SAM" id="Phobius"/>
    </source>
</evidence>
<name>A0A561SF93_9ACTN</name>
<evidence type="ECO:0000256" key="1">
    <source>
        <dbReference type="SAM" id="MobiDB-lite"/>
    </source>
</evidence>
<dbReference type="InterPro" id="IPR007313">
    <property type="entry name" value="FxsA"/>
</dbReference>
<keyword evidence="4" id="KW-1185">Reference proteome</keyword>
<dbReference type="RefSeq" id="WP_145910466.1">
    <property type="nucleotide sequence ID" value="NZ_BAAAMZ010000001.1"/>
</dbReference>
<reference evidence="3 4" key="1">
    <citation type="submission" date="2019-06" db="EMBL/GenBank/DDBJ databases">
        <title>Sequencing the genomes of 1000 actinobacteria strains.</title>
        <authorList>
            <person name="Klenk H.-P."/>
        </authorList>
    </citation>
    <scope>NUCLEOTIDE SEQUENCE [LARGE SCALE GENOMIC DNA]</scope>
    <source>
        <strain evidence="3 4">DSM 44826</strain>
    </source>
</reference>
<proteinExistence type="predicted"/>
<feature type="compositionally biased region" description="Basic and acidic residues" evidence="1">
    <location>
        <begin position="187"/>
        <end position="198"/>
    </location>
</feature>
<dbReference type="OrthoDB" id="5192742at2"/>
<keyword evidence="2" id="KW-0472">Membrane</keyword>
<sequence length="198" mass="21520">MEWIPTVTPHVDLSRAPRRSRLRRVLPLLVVAWMLLEVWLMVQVASATSGLLVVLLLVAGAVLGSRLIKRAGLRALRNASAAFEQGRMPESGSAETGTSLTVLAGLLLILPGFLSDAIAITLLLPPTRALWRAVGRRTAKKLIRTAPMGDPLTDALRMQQQFRMHRPDGKVVQGEVVDPADPTAPRGPDDDPRPPLSR</sequence>
<evidence type="ECO:0000313" key="4">
    <source>
        <dbReference type="Proteomes" id="UP000317940"/>
    </source>
</evidence>
<feature type="transmembrane region" description="Helical" evidence="2">
    <location>
        <begin position="48"/>
        <end position="68"/>
    </location>
</feature>
<dbReference type="AlphaFoldDB" id="A0A561SF93"/>
<dbReference type="PANTHER" id="PTHR35335">
    <property type="entry name" value="UPF0716 PROTEIN FXSA"/>
    <property type="match status" value="1"/>
</dbReference>
<keyword evidence="2" id="KW-1133">Transmembrane helix</keyword>
<feature type="transmembrane region" description="Helical" evidence="2">
    <location>
        <begin position="25"/>
        <end position="42"/>
    </location>
</feature>
<dbReference type="NCBIfam" id="NF008528">
    <property type="entry name" value="PRK11463.1-2"/>
    <property type="match status" value="1"/>
</dbReference>
<organism evidence="3 4">
    <name type="scientific">Kitasatospora viridis</name>
    <dbReference type="NCBI Taxonomy" id="281105"/>
    <lineage>
        <taxon>Bacteria</taxon>
        <taxon>Bacillati</taxon>
        <taxon>Actinomycetota</taxon>
        <taxon>Actinomycetes</taxon>
        <taxon>Kitasatosporales</taxon>
        <taxon>Streptomycetaceae</taxon>
        <taxon>Kitasatospora</taxon>
    </lineage>
</organism>
<dbReference type="Pfam" id="PF04186">
    <property type="entry name" value="FxsA"/>
    <property type="match status" value="1"/>
</dbReference>
<keyword evidence="2" id="KW-0812">Transmembrane</keyword>
<gene>
    <name evidence="3" type="ORF">FHX73_15100</name>
</gene>
<accession>A0A561SF93</accession>
<evidence type="ECO:0000313" key="3">
    <source>
        <dbReference type="EMBL" id="TWF73488.1"/>
    </source>
</evidence>
<comment type="caution">
    <text evidence="3">The sequence shown here is derived from an EMBL/GenBank/DDBJ whole genome shotgun (WGS) entry which is preliminary data.</text>
</comment>
<dbReference type="NCBIfam" id="NF008527">
    <property type="entry name" value="PRK11463.1-1"/>
    <property type="match status" value="1"/>
</dbReference>